<accession>A0A922SEK7</accession>
<reference evidence="1" key="1">
    <citation type="journal article" date="2021" name="G3 (Bethesda)">
        <title>Genome and transcriptome analysis of the beet armyworm Spodoptera exigua reveals targets for pest control. .</title>
        <authorList>
            <person name="Simon S."/>
            <person name="Breeschoten T."/>
            <person name="Jansen H.J."/>
            <person name="Dirks R.P."/>
            <person name="Schranz M.E."/>
            <person name="Ros V.I.D."/>
        </authorList>
    </citation>
    <scope>NUCLEOTIDE SEQUENCE</scope>
    <source>
        <strain evidence="1">TB_SE_WUR_2020</strain>
    </source>
</reference>
<protein>
    <submittedName>
        <fullName evidence="1">Uncharacterized protein</fullName>
    </submittedName>
</protein>
<name>A0A922SEK7_SPOEX</name>
<comment type="caution">
    <text evidence="1">The sequence shown here is derived from an EMBL/GenBank/DDBJ whole genome shotgun (WGS) entry which is preliminary data.</text>
</comment>
<evidence type="ECO:0000313" key="2">
    <source>
        <dbReference type="Proteomes" id="UP000814243"/>
    </source>
</evidence>
<dbReference type="Proteomes" id="UP000814243">
    <property type="component" value="Unassembled WGS sequence"/>
</dbReference>
<gene>
    <name evidence="1" type="ORF">HF086_013717</name>
</gene>
<organism evidence="1 2">
    <name type="scientific">Spodoptera exigua</name>
    <name type="common">Beet armyworm</name>
    <name type="synonym">Noctua fulgens</name>
    <dbReference type="NCBI Taxonomy" id="7107"/>
    <lineage>
        <taxon>Eukaryota</taxon>
        <taxon>Metazoa</taxon>
        <taxon>Ecdysozoa</taxon>
        <taxon>Arthropoda</taxon>
        <taxon>Hexapoda</taxon>
        <taxon>Insecta</taxon>
        <taxon>Pterygota</taxon>
        <taxon>Neoptera</taxon>
        <taxon>Endopterygota</taxon>
        <taxon>Lepidoptera</taxon>
        <taxon>Glossata</taxon>
        <taxon>Ditrysia</taxon>
        <taxon>Noctuoidea</taxon>
        <taxon>Noctuidae</taxon>
        <taxon>Amphipyrinae</taxon>
        <taxon>Spodoptera</taxon>
    </lineage>
</organism>
<dbReference type="AlphaFoldDB" id="A0A922SEK7"/>
<dbReference type="EMBL" id="JACEFF010000558">
    <property type="protein sequence ID" value="KAH9635402.1"/>
    <property type="molecule type" value="Genomic_DNA"/>
</dbReference>
<sequence>MSFDGCYPLTYVNDVYFSDVALTVRRNGKRGDYIANLDLNAKYAVGNNVTIDVIFYEFLHNEYRRSFVELHYRACDLILKDAYLGLIIRKAGLVTCPIPVGKLSLKNVTFDIDLPSVWPFEKGKGEMIVTHTAKKEMMVRGEIVLTFKQR</sequence>
<proteinExistence type="predicted"/>
<evidence type="ECO:0000313" key="1">
    <source>
        <dbReference type="EMBL" id="KAH9635402.1"/>
    </source>
</evidence>